<evidence type="ECO:0000313" key="5">
    <source>
        <dbReference type="EMBL" id="MFD1205426.1"/>
    </source>
</evidence>
<dbReference type="PANTHER" id="PTHR33397">
    <property type="entry name" value="UPF0331 PROTEIN YUTE"/>
    <property type="match status" value="1"/>
</dbReference>
<gene>
    <name evidence="5" type="ORF">ACFQ38_09980</name>
</gene>
<dbReference type="Pfam" id="PF01934">
    <property type="entry name" value="HepT-like"/>
    <property type="match status" value="1"/>
</dbReference>
<evidence type="ECO:0000256" key="3">
    <source>
        <dbReference type="ARBA" id="ARBA00022801"/>
    </source>
</evidence>
<dbReference type="PANTHER" id="PTHR33397:SF5">
    <property type="entry name" value="RNASE YUTE-RELATED"/>
    <property type="match status" value="1"/>
</dbReference>
<keyword evidence="3" id="KW-0378">Hydrolase</keyword>
<organism evidence="5 6">
    <name type="scientific">Sporosarcina contaminans</name>
    <dbReference type="NCBI Taxonomy" id="633403"/>
    <lineage>
        <taxon>Bacteria</taxon>
        <taxon>Bacillati</taxon>
        <taxon>Bacillota</taxon>
        <taxon>Bacilli</taxon>
        <taxon>Bacillales</taxon>
        <taxon>Caryophanaceae</taxon>
        <taxon>Sporosarcina</taxon>
    </lineage>
</organism>
<keyword evidence="2" id="KW-0540">Nuclease</keyword>
<reference evidence="6" key="1">
    <citation type="journal article" date="2019" name="Int. J. Syst. Evol. Microbiol.">
        <title>The Global Catalogue of Microorganisms (GCM) 10K type strain sequencing project: providing services to taxonomists for standard genome sequencing and annotation.</title>
        <authorList>
            <consortium name="The Broad Institute Genomics Platform"/>
            <consortium name="The Broad Institute Genome Sequencing Center for Infectious Disease"/>
            <person name="Wu L."/>
            <person name="Ma J."/>
        </authorList>
    </citation>
    <scope>NUCLEOTIDE SEQUENCE [LARGE SCALE GENOMIC DNA]</scope>
    <source>
        <strain evidence="6">CCUG 53915</strain>
    </source>
</reference>
<keyword evidence="6" id="KW-1185">Reference proteome</keyword>
<evidence type="ECO:0000256" key="2">
    <source>
        <dbReference type="ARBA" id="ARBA00022722"/>
    </source>
</evidence>
<dbReference type="Gene3D" id="1.20.120.580">
    <property type="entry name" value="bsu32300-like"/>
    <property type="match status" value="1"/>
</dbReference>
<dbReference type="InterPro" id="IPR037038">
    <property type="entry name" value="HepT-like_sf"/>
</dbReference>
<name>A0ABW3TXB9_9BACL</name>
<accession>A0ABW3TXB9</accession>
<evidence type="ECO:0000256" key="4">
    <source>
        <dbReference type="ARBA" id="ARBA00024207"/>
    </source>
</evidence>
<evidence type="ECO:0000256" key="1">
    <source>
        <dbReference type="ARBA" id="ARBA00022649"/>
    </source>
</evidence>
<sequence length="149" mass="17307">MYFIDRNQINATLSYMEKIIDLFEQRTDWTTDPIKELALERMAHTVIESIIDVGNSMIDGFIMRDPGSYDDIIDIMEDEKVITSEMASPLKKVLSLRKSVVREFTKVDSEELESVLYENRDELKAFPEKVRHYLEYELGPVSAFMPSGE</sequence>
<proteinExistence type="inferred from homology"/>
<dbReference type="InterPro" id="IPR008201">
    <property type="entry name" value="HepT-like"/>
</dbReference>
<dbReference type="Proteomes" id="UP001597231">
    <property type="component" value="Unassembled WGS sequence"/>
</dbReference>
<protein>
    <submittedName>
        <fullName evidence="5">DUF86 domain-containing protein</fullName>
    </submittedName>
</protein>
<evidence type="ECO:0000313" key="6">
    <source>
        <dbReference type="Proteomes" id="UP001597231"/>
    </source>
</evidence>
<comment type="caution">
    <text evidence="5">The sequence shown here is derived from an EMBL/GenBank/DDBJ whole genome shotgun (WGS) entry which is preliminary data.</text>
</comment>
<comment type="similarity">
    <text evidence="4">Belongs to the HepT RNase toxin family.</text>
</comment>
<dbReference type="EMBL" id="JBHTLT010000046">
    <property type="protein sequence ID" value="MFD1205426.1"/>
    <property type="molecule type" value="Genomic_DNA"/>
</dbReference>
<keyword evidence="1" id="KW-1277">Toxin-antitoxin system</keyword>
<dbReference type="RefSeq" id="WP_336824246.1">
    <property type="nucleotide sequence ID" value="NZ_JBHTLT010000046.1"/>
</dbReference>
<dbReference type="InterPro" id="IPR052379">
    <property type="entry name" value="Type_VII_TA_RNase"/>
</dbReference>